<keyword evidence="4" id="KW-0812">Transmembrane</keyword>
<evidence type="ECO:0000313" key="6">
    <source>
        <dbReference type="EMBL" id="KAD3068721.1"/>
    </source>
</evidence>
<gene>
    <name evidence="6" type="ORF">E3N88_36601</name>
</gene>
<dbReference type="Pfam" id="PF05641">
    <property type="entry name" value="Agenet"/>
    <property type="match status" value="2"/>
</dbReference>
<dbReference type="PANTHER" id="PTHR31917">
    <property type="entry name" value="AGENET DOMAIN-CONTAINING PROTEIN-RELATED"/>
    <property type="match status" value="1"/>
</dbReference>
<dbReference type="CDD" id="cd20405">
    <property type="entry name" value="Tudor_Agenet_AtDUF_rpt1_3"/>
    <property type="match status" value="2"/>
</dbReference>
<dbReference type="OrthoDB" id="687110at2759"/>
<feature type="transmembrane region" description="Helical" evidence="4">
    <location>
        <begin position="91"/>
        <end position="111"/>
    </location>
</feature>
<feature type="compositionally biased region" description="Polar residues" evidence="3">
    <location>
        <begin position="992"/>
        <end position="1006"/>
    </location>
</feature>
<organism evidence="6 7">
    <name type="scientific">Mikania micrantha</name>
    <name type="common">bitter vine</name>
    <dbReference type="NCBI Taxonomy" id="192012"/>
    <lineage>
        <taxon>Eukaryota</taxon>
        <taxon>Viridiplantae</taxon>
        <taxon>Streptophyta</taxon>
        <taxon>Embryophyta</taxon>
        <taxon>Tracheophyta</taxon>
        <taxon>Spermatophyta</taxon>
        <taxon>Magnoliopsida</taxon>
        <taxon>eudicotyledons</taxon>
        <taxon>Gunneridae</taxon>
        <taxon>Pentapetalae</taxon>
        <taxon>asterids</taxon>
        <taxon>campanulids</taxon>
        <taxon>Asterales</taxon>
        <taxon>Asteraceae</taxon>
        <taxon>Asteroideae</taxon>
        <taxon>Heliantheae alliance</taxon>
        <taxon>Eupatorieae</taxon>
        <taxon>Mikania</taxon>
    </lineage>
</organism>
<keyword evidence="2" id="KW-0341">Growth regulation</keyword>
<sequence length="1270" mass="142058">MNVSIGPSTRFHPIPTPTPITVRHSRKRFARCRPCCSQTNSSIQRIWPSVSLCLFGCGFVLGPVLDGIHSRVNLVVYQNGAIDIGPLHTNIWVPSLLGLFYAIVGLLQLFLDQKFAPTPPDDGFPKVLASLLALVVFLDLSAELYKAGVEDNVEAYILFAGAELMWLTLDRSRLGFALACIVGLVCPLAEIPVMKLFHLWYYPQANIEILGQAFSIRRGKFTADEAFPAAIVGSNLISSPFAYSINQITQLQSSDEGFSPASVSYANFGRHNRVSPWEIYRCSSISDTGRFMSPLMKRTRTDFPSDLAVIHDGAGDGGGCWTPQPVVAGGADNLDSHLLFCLHPILDCIVTLAQDSCNEFNGTKGNKGPNTTMDDPHHHKNTTSPFFLTKGSQVEVTSSSDGFTGAWYVATVINPPPPTSSPNHHARNNLVYVEYRDLLSENDFSGRLREYASVSLVRPAPVPDYNPPNFQLNDLVDAFYRDGWWTGVITNVVDADNFVVSFRNPNDEIQFRSSDLRIYRKWVGDRWVQPQKQGTTGWMFTVGKKVEVSFDRENLRDVWFPATILKNSGNSTFLVEYQQEGADNDVVVHKVTVDYHHIRPSPPHLRDKNFVLLEKVDAYYDFAWWSGLITKELADNRYIVFFKHTKKEREFIYSRVRPHLEWKGGKWFNTSQGDTIVRTTCSLIDNQIKQAPPIIGKKSPVTTSIMRRRPKIFDSNVKSSQRDKIINDGSSKKTKHPSVDHPEGFDSEVSGVTDQAFSKTENLSHGKKLKTPTDYSRKRGRLINELKSLQATAKGSMHDPVKTRSQDIVENEDATKNFLVVVLGLQCIRTELLQEKIDLKLPNEKTQNVAKSDAQQPGVPQAASTVVDQERTEEETASVAPKRKRGRPPKLQGFSPETSVTVIHEIGNVVPSTVEAGQRKEVGLTTSPGTKSLEENQGPVNEQSGLAGKQNDSLISNKLPNENIRQDLNVQRDRGTKKYSSKKKRRGKWRTISINTESPVQDSHGVSKQKADGSLEKGSTRNLEASVGKSLVSDRLLSRSFEGKHSGKSHFVKKTVEQSLKAGEGGLQMIPSDMDSDNLLFVKTSPLWKTIESMEAFQMIPQNPHFRPLLEGVREGAREGLAIGTMVTFSTMVDKTCSLRFDDPRSTIEDCLETLVELENNGFDVEVVRERLTRLLLIKDKQEELENQSKGVVEKINDHYIQGTNMDKEIEEIDGQMRELMERKKHVLLKKGKNRLEVDEMEAVNEVIRQEIRKVGAEFDGLAAASFVAN</sequence>
<comment type="caution">
    <text evidence="6">The sequence shown here is derived from an EMBL/GenBank/DDBJ whole genome shotgun (WGS) entry which is preliminary data.</text>
</comment>
<evidence type="ECO:0000256" key="3">
    <source>
        <dbReference type="SAM" id="MobiDB-lite"/>
    </source>
</evidence>
<feature type="region of interest" description="Disordered" evidence="3">
    <location>
        <begin position="917"/>
        <end position="1021"/>
    </location>
</feature>
<protein>
    <recommendedName>
        <fullName evidence="5">Agenet domain-containing protein</fullName>
    </recommendedName>
</protein>
<feature type="compositionally biased region" description="Basic and acidic residues" evidence="3">
    <location>
        <begin position="1009"/>
        <end position="1019"/>
    </location>
</feature>
<feature type="domain" description="Agenet" evidence="5">
    <location>
        <begin position="468"/>
        <end position="524"/>
    </location>
</feature>
<feature type="domain" description="Agenet" evidence="5">
    <location>
        <begin position="608"/>
        <end position="664"/>
    </location>
</feature>
<feature type="domain" description="Agenet" evidence="5">
    <location>
        <begin position="386"/>
        <end position="465"/>
    </location>
</feature>
<dbReference type="Proteomes" id="UP000326396">
    <property type="component" value="Linkage Group LG7"/>
</dbReference>
<evidence type="ECO:0000313" key="7">
    <source>
        <dbReference type="Proteomes" id="UP000326396"/>
    </source>
</evidence>
<dbReference type="PANTHER" id="PTHR31917:SF153">
    <property type="entry name" value="DUF724 DOMAIN-CONTAINING PROTEIN 3-RELATED"/>
    <property type="match status" value="1"/>
</dbReference>
<dbReference type="InterPro" id="IPR008395">
    <property type="entry name" value="Agenet-like_dom"/>
</dbReference>
<feature type="region of interest" description="Disordered" evidence="3">
    <location>
        <begin position="848"/>
        <end position="899"/>
    </location>
</feature>
<keyword evidence="4" id="KW-1133">Transmembrane helix</keyword>
<feature type="transmembrane region" description="Helical" evidence="4">
    <location>
        <begin position="46"/>
        <end position="65"/>
    </location>
</feature>
<evidence type="ECO:0000256" key="1">
    <source>
        <dbReference type="ARBA" id="ARBA00022448"/>
    </source>
</evidence>
<feature type="transmembrane region" description="Helical" evidence="4">
    <location>
        <begin position="176"/>
        <end position="202"/>
    </location>
</feature>
<reference evidence="6 7" key="1">
    <citation type="submission" date="2019-05" db="EMBL/GenBank/DDBJ databases">
        <title>Mikania micrantha, genome provides insights into the molecular mechanism of rapid growth.</title>
        <authorList>
            <person name="Liu B."/>
        </authorList>
    </citation>
    <scope>NUCLEOTIDE SEQUENCE [LARGE SCALE GENOMIC DNA]</scope>
    <source>
        <strain evidence="6">NLD-2019</strain>
        <tissue evidence="6">Leaf</tissue>
    </source>
</reference>
<dbReference type="EMBL" id="SZYD01000017">
    <property type="protein sequence ID" value="KAD3068721.1"/>
    <property type="molecule type" value="Genomic_DNA"/>
</dbReference>
<evidence type="ECO:0000256" key="2">
    <source>
        <dbReference type="ARBA" id="ARBA00022604"/>
    </source>
</evidence>
<proteinExistence type="predicted"/>
<dbReference type="InterPro" id="IPR007930">
    <property type="entry name" value="DUF724"/>
</dbReference>
<feature type="compositionally biased region" description="Basic residues" evidence="3">
    <location>
        <begin position="977"/>
        <end position="989"/>
    </location>
</feature>
<keyword evidence="1" id="KW-0813">Transport</keyword>
<dbReference type="AlphaFoldDB" id="A0A5N6M4Q4"/>
<dbReference type="CDD" id="cd20406">
    <property type="entry name" value="Tudor_Agenet_AtDUF_rpt2_4"/>
    <property type="match status" value="2"/>
</dbReference>
<evidence type="ECO:0000256" key="4">
    <source>
        <dbReference type="SAM" id="Phobius"/>
    </source>
</evidence>
<feature type="region of interest" description="Disordered" evidence="3">
    <location>
        <begin position="716"/>
        <end position="749"/>
    </location>
</feature>
<feature type="domain" description="Agenet" evidence="5">
    <location>
        <begin position="538"/>
        <end position="606"/>
    </location>
</feature>
<feature type="region of interest" description="Disordered" evidence="3">
    <location>
        <begin position="362"/>
        <end position="385"/>
    </location>
</feature>
<dbReference type="InterPro" id="IPR014002">
    <property type="entry name" value="Agenet_dom_plant"/>
</dbReference>
<keyword evidence="4" id="KW-0472">Membrane</keyword>
<evidence type="ECO:0000259" key="5">
    <source>
        <dbReference type="SMART" id="SM00743"/>
    </source>
</evidence>
<feature type="compositionally biased region" description="Polar residues" evidence="3">
    <location>
        <begin position="938"/>
        <end position="960"/>
    </location>
</feature>
<name>A0A5N6M4Q4_9ASTR</name>
<dbReference type="Pfam" id="PF05266">
    <property type="entry name" value="DUF724"/>
    <property type="match status" value="1"/>
</dbReference>
<accession>A0A5N6M4Q4</accession>
<keyword evidence="7" id="KW-1185">Reference proteome</keyword>
<dbReference type="SMART" id="SM00743">
    <property type="entry name" value="Agenet"/>
    <property type="match status" value="4"/>
</dbReference>
<feature type="compositionally biased region" description="Polar residues" evidence="3">
    <location>
        <begin position="362"/>
        <end position="373"/>
    </location>
</feature>